<organism evidence="2 3">
    <name type="scientific">Mariniradius sediminis</name>
    <dbReference type="NCBI Taxonomy" id="2909237"/>
    <lineage>
        <taxon>Bacteria</taxon>
        <taxon>Pseudomonadati</taxon>
        <taxon>Bacteroidota</taxon>
        <taxon>Cytophagia</taxon>
        <taxon>Cytophagales</taxon>
        <taxon>Cyclobacteriaceae</taxon>
        <taxon>Mariniradius</taxon>
    </lineage>
</organism>
<proteinExistence type="predicted"/>
<protein>
    <submittedName>
        <fullName evidence="2">VWA domain-containing protein</fullName>
    </submittedName>
</protein>
<name>A0ABS9BUG5_9BACT</name>
<evidence type="ECO:0000313" key="2">
    <source>
        <dbReference type="EMBL" id="MCF1751364.1"/>
    </source>
</evidence>
<dbReference type="InterPro" id="IPR036465">
    <property type="entry name" value="vWFA_dom_sf"/>
</dbReference>
<dbReference type="SMART" id="SM00327">
    <property type="entry name" value="VWA"/>
    <property type="match status" value="1"/>
</dbReference>
<dbReference type="RefSeq" id="WP_234861355.1">
    <property type="nucleotide sequence ID" value="NZ_JAKEVZ010000006.1"/>
</dbReference>
<dbReference type="Pfam" id="PF00092">
    <property type="entry name" value="VWA"/>
    <property type="match status" value="1"/>
</dbReference>
<dbReference type="PIRSF" id="PIRSF020634">
    <property type="entry name" value="TerY_vWA"/>
    <property type="match status" value="1"/>
</dbReference>
<dbReference type="InterPro" id="IPR002035">
    <property type="entry name" value="VWF_A"/>
</dbReference>
<evidence type="ECO:0000259" key="1">
    <source>
        <dbReference type="PROSITE" id="PS50234"/>
    </source>
</evidence>
<dbReference type="Proteomes" id="UP001201449">
    <property type="component" value="Unassembled WGS sequence"/>
</dbReference>
<dbReference type="SUPFAM" id="SSF53300">
    <property type="entry name" value="vWA-like"/>
    <property type="match status" value="1"/>
</dbReference>
<keyword evidence="3" id="KW-1185">Reference proteome</keyword>
<accession>A0ABS9BUG5</accession>
<gene>
    <name evidence="2" type="ORF">L0U89_09815</name>
</gene>
<reference evidence="2 3" key="1">
    <citation type="submission" date="2022-01" db="EMBL/GenBank/DDBJ databases">
        <title>Mariniradius saccharolyticus sp. nov., isolated from sediment of a river.</title>
        <authorList>
            <person name="Liu H."/>
        </authorList>
    </citation>
    <scope>NUCLEOTIDE SEQUENCE [LARGE SCALE GENOMIC DNA]</scope>
    <source>
        <strain evidence="2 3">RY-2</strain>
    </source>
</reference>
<dbReference type="EMBL" id="JAKEVZ010000006">
    <property type="protein sequence ID" value="MCF1751364.1"/>
    <property type="molecule type" value="Genomic_DNA"/>
</dbReference>
<dbReference type="Gene3D" id="3.40.50.410">
    <property type="entry name" value="von Willebrand factor, type A domain"/>
    <property type="match status" value="1"/>
</dbReference>
<evidence type="ECO:0000313" key="3">
    <source>
        <dbReference type="Proteomes" id="UP001201449"/>
    </source>
</evidence>
<comment type="caution">
    <text evidence="2">The sequence shown here is derived from an EMBL/GenBank/DDBJ whole genome shotgun (WGS) entry which is preliminary data.</text>
</comment>
<sequence length="223" mass="24750">MAFNNVETPENFEQKCLCVLVLDVSGSMSGDPIDQLNNGINTFHEEIKTDSTASNRLEVCLIEFSSDVNVLVEPSLVENFTMPRLITKGTTKLVDGVREAIQKVSERKGWYKSTGQRYYRPWIILMTDGAPDSDQDVDSLANEIRTGTANKSFFFFAVGVQGANMDVLTKISSPEMPPSFLKGLKFSEFFKWLSASMTTVTGSKDGDTINMPSPASWMKGFKI</sequence>
<dbReference type="PROSITE" id="PS50234">
    <property type="entry name" value="VWFA"/>
    <property type="match status" value="1"/>
</dbReference>
<dbReference type="InterPro" id="IPR011392">
    <property type="entry name" value="Tellurite-R_TerY"/>
</dbReference>
<feature type="domain" description="VWFA" evidence="1">
    <location>
        <begin position="17"/>
        <end position="200"/>
    </location>
</feature>